<protein>
    <submittedName>
        <fullName evidence="2">Uncharacterized protein</fullName>
    </submittedName>
</protein>
<feature type="compositionally biased region" description="Low complexity" evidence="1">
    <location>
        <begin position="107"/>
        <end position="118"/>
    </location>
</feature>
<evidence type="ECO:0000313" key="3">
    <source>
        <dbReference type="Proteomes" id="UP001144157"/>
    </source>
</evidence>
<sequence>MDQELLHLNHATRKAIRESRLEQIQFLWKANADVVLPYSIEEPDDEPAEAAGQTADKPAIRLLVGDNSEIWQGELVDSMEGLQCDSDQSASRTRGKKRKPSATATGSSRPFRQSSSDSIPNAQRDESNDGPKRRRRKGRCARDHLSPGMFWQHDSSETTSSGSYSSRSPSTDDSATQPSSHTDADAMDLDE</sequence>
<feature type="region of interest" description="Disordered" evidence="1">
    <location>
        <begin position="77"/>
        <end position="191"/>
    </location>
</feature>
<dbReference type="AlphaFoldDB" id="A0A9W6AUH1"/>
<dbReference type="Proteomes" id="UP001144157">
    <property type="component" value="Unassembled WGS sequence"/>
</dbReference>
<feature type="compositionally biased region" description="Low complexity" evidence="1">
    <location>
        <begin position="157"/>
        <end position="174"/>
    </location>
</feature>
<reference evidence="2" key="1">
    <citation type="submission" date="2022-07" db="EMBL/GenBank/DDBJ databases">
        <title>Taxonomy of Aspergillus series Nigri: significant species reduction supported by multi-species coalescent approaches.</title>
        <authorList>
            <person name="Bian C."/>
            <person name="Kusuya Y."/>
            <person name="Sklenar F."/>
            <person name="D'hooge E."/>
            <person name="Yaguchi T."/>
            <person name="Takahashi H."/>
            <person name="Hubka V."/>
        </authorList>
    </citation>
    <scope>NUCLEOTIDE SEQUENCE</scope>
    <source>
        <strain evidence="2">IFM 56815</strain>
    </source>
</reference>
<name>A0A9W6AUH1_ASPTU</name>
<proteinExistence type="predicted"/>
<dbReference type="EMBL" id="BRPE01000010">
    <property type="protein sequence ID" value="GLA87444.1"/>
    <property type="molecule type" value="Genomic_DNA"/>
</dbReference>
<accession>A0A9W6AUH1</accession>
<comment type="caution">
    <text evidence="2">The sequence shown here is derived from an EMBL/GenBank/DDBJ whole genome shotgun (WGS) entry which is preliminary data.</text>
</comment>
<organism evidence="2 3">
    <name type="scientific">Aspergillus tubingensis</name>
    <dbReference type="NCBI Taxonomy" id="5068"/>
    <lineage>
        <taxon>Eukaryota</taxon>
        <taxon>Fungi</taxon>
        <taxon>Dikarya</taxon>
        <taxon>Ascomycota</taxon>
        <taxon>Pezizomycotina</taxon>
        <taxon>Eurotiomycetes</taxon>
        <taxon>Eurotiomycetidae</taxon>
        <taxon>Eurotiales</taxon>
        <taxon>Aspergillaceae</taxon>
        <taxon>Aspergillus</taxon>
        <taxon>Aspergillus subgen. Circumdati</taxon>
    </lineage>
</organism>
<evidence type="ECO:0000256" key="1">
    <source>
        <dbReference type="SAM" id="MobiDB-lite"/>
    </source>
</evidence>
<evidence type="ECO:0000313" key="2">
    <source>
        <dbReference type="EMBL" id="GLA87444.1"/>
    </source>
</evidence>
<gene>
    <name evidence="2" type="ORF">AtubIFM56815_001870</name>
</gene>